<comment type="caution">
    <text evidence="1">The sequence shown here is derived from an EMBL/GenBank/DDBJ whole genome shotgun (WGS) entry which is preliminary data.</text>
</comment>
<organism evidence="1 2">
    <name type="scientific">Portunus trituberculatus</name>
    <name type="common">Swimming crab</name>
    <name type="synonym">Neptunus trituberculatus</name>
    <dbReference type="NCBI Taxonomy" id="210409"/>
    <lineage>
        <taxon>Eukaryota</taxon>
        <taxon>Metazoa</taxon>
        <taxon>Ecdysozoa</taxon>
        <taxon>Arthropoda</taxon>
        <taxon>Crustacea</taxon>
        <taxon>Multicrustacea</taxon>
        <taxon>Malacostraca</taxon>
        <taxon>Eumalacostraca</taxon>
        <taxon>Eucarida</taxon>
        <taxon>Decapoda</taxon>
        <taxon>Pleocyemata</taxon>
        <taxon>Brachyura</taxon>
        <taxon>Eubrachyura</taxon>
        <taxon>Portunoidea</taxon>
        <taxon>Portunidae</taxon>
        <taxon>Portuninae</taxon>
        <taxon>Portunus</taxon>
    </lineage>
</organism>
<evidence type="ECO:0000313" key="2">
    <source>
        <dbReference type="Proteomes" id="UP000324222"/>
    </source>
</evidence>
<accession>A0A5B7FMA3</accession>
<sequence length="97" mass="10738">MHEFMTIAIHVSVSLYVSLPPFLITSLDLEQHRSTQAVVVLVLQAVVVVDDTLFLGVCQLVVDAEAVNHAHCADETRDVQKDHVHGAALNVHRQVYN</sequence>
<dbReference type="AlphaFoldDB" id="A0A5B7FMA3"/>
<dbReference type="Proteomes" id="UP000324222">
    <property type="component" value="Unassembled WGS sequence"/>
</dbReference>
<reference evidence="1 2" key="1">
    <citation type="submission" date="2019-05" db="EMBL/GenBank/DDBJ databases">
        <title>Another draft genome of Portunus trituberculatus and its Hox gene families provides insights of decapod evolution.</title>
        <authorList>
            <person name="Jeong J.-H."/>
            <person name="Song I."/>
            <person name="Kim S."/>
            <person name="Choi T."/>
            <person name="Kim D."/>
            <person name="Ryu S."/>
            <person name="Kim W."/>
        </authorList>
    </citation>
    <scope>NUCLEOTIDE SEQUENCE [LARGE SCALE GENOMIC DNA]</scope>
    <source>
        <tissue evidence="1">Muscle</tissue>
    </source>
</reference>
<proteinExistence type="predicted"/>
<name>A0A5B7FMA3_PORTR</name>
<dbReference type="EMBL" id="VSRR010007158">
    <property type="protein sequence ID" value="MPC46339.1"/>
    <property type="molecule type" value="Genomic_DNA"/>
</dbReference>
<evidence type="ECO:0000313" key="1">
    <source>
        <dbReference type="EMBL" id="MPC46339.1"/>
    </source>
</evidence>
<gene>
    <name evidence="1" type="ORF">E2C01_040058</name>
</gene>
<keyword evidence="2" id="KW-1185">Reference proteome</keyword>
<protein>
    <submittedName>
        <fullName evidence="1">Uncharacterized protein</fullName>
    </submittedName>
</protein>